<dbReference type="PRINTS" id="PR00455">
    <property type="entry name" value="HTHTETR"/>
</dbReference>
<reference evidence="6" key="1">
    <citation type="submission" date="2020-08" db="EMBL/GenBank/DDBJ databases">
        <title>Whole genome shotgun sequence of Polymorphospora rubra NBRC 101157.</title>
        <authorList>
            <person name="Komaki H."/>
            <person name="Tamura T."/>
        </authorList>
    </citation>
    <scope>NUCLEOTIDE SEQUENCE</scope>
    <source>
        <strain evidence="6">NBRC 101157</strain>
    </source>
</reference>
<dbReference type="InterPro" id="IPR009057">
    <property type="entry name" value="Homeodomain-like_sf"/>
</dbReference>
<dbReference type="GO" id="GO:0045892">
    <property type="term" value="P:negative regulation of DNA-templated transcription"/>
    <property type="evidence" value="ECO:0007669"/>
    <property type="project" value="UniProtKB-ARBA"/>
</dbReference>
<dbReference type="Gene3D" id="1.10.357.10">
    <property type="entry name" value="Tetracycline Repressor, domain 2"/>
    <property type="match status" value="2"/>
</dbReference>
<dbReference type="Proteomes" id="UP000680866">
    <property type="component" value="Chromosome"/>
</dbReference>
<keyword evidence="7" id="KW-1185">Reference proteome</keyword>
<dbReference type="RefSeq" id="WP_212820264.1">
    <property type="nucleotide sequence ID" value="NZ_AP023359.1"/>
</dbReference>
<dbReference type="FunFam" id="1.10.10.60:FF:000141">
    <property type="entry name" value="TetR family transcriptional regulator"/>
    <property type="match status" value="1"/>
</dbReference>
<name>A0A810NBD7_9ACTN</name>
<dbReference type="PANTHER" id="PTHR30055:SF237">
    <property type="entry name" value="TRANSCRIPTIONAL REPRESSOR MCE3R"/>
    <property type="match status" value="1"/>
</dbReference>
<evidence type="ECO:0000313" key="7">
    <source>
        <dbReference type="Proteomes" id="UP000680866"/>
    </source>
</evidence>
<feature type="domain" description="HTH tetR-type" evidence="5">
    <location>
        <begin position="12"/>
        <end position="72"/>
    </location>
</feature>
<dbReference type="KEGG" id="pry:Prubr_74310"/>
<gene>
    <name evidence="6" type="ORF">Prubr_74310</name>
</gene>
<dbReference type="InterPro" id="IPR023772">
    <property type="entry name" value="DNA-bd_HTH_TetR-type_CS"/>
</dbReference>
<dbReference type="InterPro" id="IPR001647">
    <property type="entry name" value="HTH_TetR"/>
</dbReference>
<dbReference type="InterPro" id="IPR050109">
    <property type="entry name" value="HTH-type_TetR-like_transc_reg"/>
</dbReference>
<evidence type="ECO:0000259" key="5">
    <source>
        <dbReference type="PROSITE" id="PS50977"/>
    </source>
</evidence>
<keyword evidence="3" id="KW-0804">Transcription</keyword>
<organism evidence="6 7">
    <name type="scientific">Polymorphospora rubra</name>
    <dbReference type="NCBI Taxonomy" id="338584"/>
    <lineage>
        <taxon>Bacteria</taxon>
        <taxon>Bacillati</taxon>
        <taxon>Actinomycetota</taxon>
        <taxon>Actinomycetes</taxon>
        <taxon>Micromonosporales</taxon>
        <taxon>Micromonosporaceae</taxon>
        <taxon>Polymorphospora</taxon>
    </lineage>
</organism>
<dbReference type="SUPFAM" id="SSF46689">
    <property type="entry name" value="Homeodomain-like"/>
    <property type="match status" value="2"/>
</dbReference>
<keyword evidence="2 4" id="KW-0238">DNA-binding</keyword>
<keyword evidence="1" id="KW-0805">Transcription regulation</keyword>
<dbReference type="AlphaFoldDB" id="A0A810NBD7"/>
<dbReference type="GO" id="GO:0000976">
    <property type="term" value="F:transcription cis-regulatory region binding"/>
    <property type="evidence" value="ECO:0007669"/>
    <property type="project" value="TreeGrafter"/>
</dbReference>
<dbReference type="Gene3D" id="1.10.10.60">
    <property type="entry name" value="Homeodomain-like"/>
    <property type="match status" value="2"/>
</dbReference>
<dbReference type="PROSITE" id="PS01081">
    <property type="entry name" value="HTH_TETR_1"/>
    <property type="match status" value="1"/>
</dbReference>
<feature type="DNA-binding region" description="H-T-H motif" evidence="4">
    <location>
        <begin position="35"/>
        <end position="54"/>
    </location>
</feature>
<evidence type="ECO:0000313" key="6">
    <source>
        <dbReference type="EMBL" id="BCJ70410.1"/>
    </source>
</evidence>
<dbReference type="EMBL" id="AP023359">
    <property type="protein sequence ID" value="BCJ70410.1"/>
    <property type="molecule type" value="Genomic_DNA"/>
</dbReference>
<evidence type="ECO:0000256" key="2">
    <source>
        <dbReference type="ARBA" id="ARBA00023125"/>
    </source>
</evidence>
<evidence type="ECO:0000256" key="1">
    <source>
        <dbReference type="ARBA" id="ARBA00023015"/>
    </source>
</evidence>
<dbReference type="PROSITE" id="PS50977">
    <property type="entry name" value="HTH_TETR_2"/>
    <property type="match status" value="2"/>
</dbReference>
<evidence type="ECO:0000256" key="4">
    <source>
        <dbReference type="PROSITE-ProRule" id="PRU00335"/>
    </source>
</evidence>
<dbReference type="GO" id="GO:0003700">
    <property type="term" value="F:DNA-binding transcription factor activity"/>
    <property type="evidence" value="ECO:0007669"/>
    <property type="project" value="TreeGrafter"/>
</dbReference>
<protein>
    <submittedName>
        <fullName evidence="6">TetR family transcriptional regulator</fullName>
    </submittedName>
</protein>
<feature type="DNA-binding region" description="H-T-H motif" evidence="4">
    <location>
        <begin position="229"/>
        <end position="248"/>
    </location>
</feature>
<dbReference type="Pfam" id="PF00440">
    <property type="entry name" value="TetR_N"/>
    <property type="match status" value="2"/>
</dbReference>
<accession>A0A810NBD7</accession>
<dbReference type="PANTHER" id="PTHR30055">
    <property type="entry name" value="HTH-TYPE TRANSCRIPTIONAL REGULATOR RUTR"/>
    <property type="match status" value="1"/>
</dbReference>
<feature type="domain" description="HTH tetR-type" evidence="5">
    <location>
        <begin position="206"/>
        <end position="266"/>
    </location>
</feature>
<evidence type="ECO:0000256" key="3">
    <source>
        <dbReference type="ARBA" id="ARBA00023163"/>
    </source>
</evidence>
<sequence length="387" mass="41820">MTGGPTAATRPRNRRQVIVDAAGQVFSERGYHAASMEEIAAAVGISAAALYRHFPNKYALFAECANIMVDKLVAAVDGWPPEAALKDVLVALTRVTVSHRASGGLYRWEARYLERADRRLLRTKFAHVVGRVTETVRREHPLPDERLRAVAALGVIGSVTMHHTSIAQRRIEELLLASAMRVAATDPAAATGNARPVELPVQPVPRTRRAEILAAAIPLFARDGFANVTNVQIAQAVGLAPSAIYRHYPGKVDILVAACLQAAGLLAQAVDRSLHQATDPHQAVVALAAAYVAYCFEHNALNSVAEAEIVGLPADLRRPLILAQREHIAVWEQQLRTVRPELDPRQARLLVHAGFGVVVEAGRALRWQDAPGHREAVTALVTGALAL</sequence>
<proteinExistence type="predicted"/>